<protein>
    <recommendedName>
        <fullName evidence="4">Splicing factor 3B subunit 1-like</fullName>
    </recommendedName>
</protein>
<evidence type="ECO:0000256" key="1">
    <source>
        <dbReference type="SAM" id="MobiDB-lite"/>
    </source>
</evidence>
<feature type="region of interest" description="Disordered" evidence="1">
    <location>
        <begin position="423"/>
        <end position="461"/>
    </location>
</feature>
<feature type="compositionally biased region" description="Low complexity" evidence="1">
    <location>
        <begin position="546"/>
        <end position="559"/>
    </location>
</feature>
<proteinExistence type="predicted"/>
<evidence type="ECO:0008006" key="4">
    <source>
        <dbReference type="Google" id="ProtNLM"/>
    </source>
</evidence>
<name>A0A2Z7AA02_9LAMI</name>
<dbReference type="AlphaFoldDB" id="A0A2Z7AA02"/>
<gene>
    <name evidence="2" type="ORF">F511_24049</name>
</gene>
<feature type="region of interest" description="Disordered" evidence="1">
    <location>
        <begin position="290"/>
        <end position="311"/>
    </location>
</feature>
<feature type="region of interest" description="Disordered" evidence="1">
    <location>
        <begin position="541"/>
        <end position="561"/>
    </location>
</feature>
<accession>A0A2Z7AA02</accession>
<evidence type="ECO:0000313" key="3">
    <source>
        <dbReference type="Proteomes" id="UP000250235"/>
    </source>
</evidence>
<feature type="compositionally biased region" description="Basic residues" evidence="1">
    <location>
        <begin position="294"/>
        <end position="306"/>
    </location>
</feature>
<keyword evidence="3" id="KW-1185">Reference proteome</keyword>
<reference evidence="2 3" key="1">
    <citation type="journal article" date="2015" name="Proc. Natl. Acad. Sci. U.S.A.">
        <title>The resurrection genome of Boea hygrometrica: A blueprint for survival of dehydration.</title>
        <authorList>
            <person name="Xiao L."/>
            <person name="Yang G."/>
            <person name="Zhang L."/>
            <person name="Yang X."/>
            <person name="Zhao S."/>
            <person name="Ji Z."/>
            <person name="Zhou Q."/>
            <person name="Hu M."/>
            <person name="Wang Y."/>
            <person name="Chen M."/>
            <person name="Xu Y."/>
            <person name="Jin H."/>
            <person name="Xiao X."/>
            <person name="Hu G."/>
            <person name="Bao F."/>
            <person name="Hu Y."/>
            <person name="Wan P."/>
            <person name="Li L."/>
            <person name="Deng X."/>
            <person name="Kuang T."/>
            <person name="Xiang C."/>
            <person name="Zhu J.K."/>
            <person name="Oliver M.J."/>
            <person name="He Y."/>
        </authorList>
    </citation>
    <scope>NUCLEOTIDE SEQUENCE [LARGE SCALE GENOMIC DNA]</scope>
    <source>
        <strain evidence="3">cv. XS01</strain>
    </source>
</reference>
<organism evidence="2 3">
    <name type="scientific">Dorcoceras hygrometricum</name>
    <dbReference type="NCBI Taxonomy" id="472368"/>
    <lineage>
        <taxon>Eukaryota</taxon>
        <taxon>Viridiplantae</taxon>
        <taxon>Streptophyta</taxon>
        <taxon>Embryophyta</taxon>
        <taxon>Tracheophyta</taxon>
        <taxon>Spermatophyta</taxon>
        <taxon>Magnoliopsida</taxon>
        <taxon>eudicotyledons</taxon>
        <taxon>Gunneridae</taxon>
        <taxon>Pentapetalae</taxon>
        <taxon>asterids</taxon>
        <taxon>lamiids</taxon>
        <taxon>Lamiales</taxon>
        <taxon>Gesneriaceae</taxon>
        <taxon>Didymocarpoideae</taxon>
        <taxon>Trichosporeae</taxon>
        <taxon>Loxocarpinae</taxon>
        <taxon>Dorcoceras</taxon>
    </lineage>
</organism>
<feature type="region of interest" description="Disordered" evidence="1">
    <location>
        <begin position="582"/>
        <end position="615"/>
    </location>
</feature>
<feature type="compositionally biased region" description="Low complexity" evidence="1">
    <location>
        <begin position="592"/>
        <end position="612"/>
    </location>
</feature>
<evidence type="ECO:0000313" key="2">
    <source>
        <dbReference type="EMBL" id="KZV15775.1"/>
    </source>
</evidence>
<feature type="compositionally biased region" description="Polar residues" evidence="1">
    <location>
        <begin position="582"/>
        <end position="591"/>
    </location>
</feature>
<dbReference type="EMBL" id="KV019622">
    <property type="protein sequence ID" value="KZV15775.1"/>
    <property type="molecule type" value="Genomic_DNA"/>
</dbReference>
<dbReference type="Proteomes" id="UP000250235">
    <property type="component" value="Unassembled WGS sequence"/>
</dbReference>
<sequence length="647" mass="71007">MASSLIENAIQVNFEYVLGIPDNYAMVKMFRALESTGLRGFLGCPSVLYEKDLEQLFDIALVKDNEILCVIHGKVVVITEERFVGIFELPTEGLTDLLEVTKNLVFDSVTVKAGSFDAVTHERFVLMTVIHFEQKVNWSKLLFDTLKEMADESSKRAKGYATQICVLLKGDLAVILEEAKTFPPLKILSAKTVGTYVATNKTIDARGESDEPKVTKVAVVKRKSVSKKRFASAADKDTDEVPVEIVAQAAKNKRTSTGRSAHAEKDLELVTVAQDAVSIQIVEPISAVPAARPHAQKRKAPKRKLRLSTGSDDEIVEKEPCVENVVEKQKEQTNVDEIDNMEKAEAEAHTKQDQVFRDLIKSVKQEVQLQKTALSLEMIDFKKGVRAHSAIVTTDLADICKEEQYATLRDNFAELIEFFNRGHDDKKGEVGSSRGQPPPDDRSRPGGGGGSRNRSDQIVDRSYDEATVIGMNRMFICWTGPAPASTAPIFLPSPHGRRPSSTRRRAAAVDRVIGLVPITLTRRFRPCWKISIEPQTPRTANQPVEIIGPSSSGPSTITTQWSSGATTQSATSPMIALDLSGATTQSADHNASSTQKLKSTTSSSHNTSFQSSKLVSIERSRGDELIATNLAPNGGINRWQIGEIGFE</sequence>